<organism evidence="1 2">
    <name type="scientific">Coniosporium uncinatum</name>
    <dbReference type="NCBI Taxonomy" id="93489"/>
    <lineage>
        <taxon>Eukaryota</taxon>
        <taxon>Fungi</taxon>
        <taxon>Dikarya</taxon>
        <taxon>Ascomycota</taxon>
        <taxon>Pezizomycotina</taxon>
        <taxon>Dothideomycetes</taxon>
        <taxon>Dothideomycetes incertae sedis</taxon>
        <taxon>Coniosporium</taxon>
    </lineage>
</organism>
<sequence length="68" mass="7060">CLTPTLITSLNCDSITDLSCLCSNGQGKGLEAKLRDCVINGCGAMTAVGVKPKVDAVCSCVRKARDEL</sequence>
<keyword evidence="2" id="KW-1185">Reference proteome</keyword>
<proteinExistence type="predicted"/>
<accession>A0ACC3DL18</accession>
<dbReference type="EMBL" id="JAWDJW010002994">
    <property type="protein sequence ID" value="KAK3077306.1"/>
    <property type="molecule type" value="Genomic_DNA"/>
</dbReference>
<reference evidence="1" key="1">
    <citation type="submission" date="2024-09" db="EMBL/GenBank/DDBJ databases">
        <title>Black Yeasts Isolated from many extreme environments.</title>
        <authorList>
            <person name="Coleine C."/>
            <person name="Stajich J.E."/>
            <person name="Selbmann L."/>
        </authorList>
    </citation>
    <scope>NUCLEOTIDE SEQUENCE</scope>
    <source>
        <strain evidence="1">CCFEE 5737</strain>
    </source>
</reference>
<evidence type="ECO:0000313" key="1">
    <source>
        <dbReference type="EMBL" id="KAK3077306.1"/>
    </source>
</evidence>
<dbReference type="Proteomes" id="UP001186974">
    <property type="component" value="Unassembled WGS sequence"/>
</dbReference>
<feature type="non-terminal residue" evidence="1">
    <location>
        <position position="1"/>
    </location>
</feature>
<gene>
    <name evidence="1" type="ORF">LTS18_010619</name>
</gene>
<comment type="caution">
    <text evidence="1">The sequence shown here is derived from an EMBL/GenBank/DDBJ whole genome shotgun (WGS) entry which is preliminary data.</text>
</comment>
<evidence type="ECO:0000313" key="2">
    <source>
        <dbReference type="Proteomes" id="UP001186974"/>
    </source>
</evidence>
<name>A0ACC3DL18_9PEZI</name>
<protein>
    <submittedName>
        <fullName evidence="1">Uncharacterized protein</fullName>
    </submittedName>
</protein>